<gene>
    <name evidence="3" type="ORF">FAZ95_18295</name>
</gene>
<reference evidence="3 4" key="1">
    <citation type="submission" date="2019-05" db="EMBL/GenBank/DDBJ databases">
        <title>Burkholderia sp. DHOD12, isolated from subtropical forest soil.</title>
        <authorList>
            <person name="Gao Z.-H."/>
            <person name="Qiu L.-H."/>
        </authorList>
    </citation>
    <scope>NUCLEOTIDE SEQUENCE [LARGE SCALE GENOMIC DNA]</scope>
    <source>
        <strain evidence="3 4">DHOD12</strain>
    </source>
</reference>
<dbReference type="OrthoDB" id="5697380at2"/>
<proteinExistence type="predicted"/>
<accession>A0A4P8IT38</accession>
<evidence type="ECO:0000313" key="3">
    <source>
        <dbReference type="EMBL" id="QCP50925.1"/>
    </source>
</evidence>
<dbReference type="AlphaFoldDB" id="A0A4P8IT38"/>
<sequence length="343" mass="38673">MTSAMIQPFSFPTTVGFVDDSAAFLANLSLQLDSQLAFRFFSSAERALSTINQEESHASMTERFFCRYRDRGEESDAQEVIAMSLDVIWRQVHNERRFEHTSVVVVDYDMPGLNGLEMCRRIANPAIKKIVLTGKADEHLAVQGFNEGIIDRFIRKQDVGAIPALNQAIGEMQQAYFKQTQHSVVDTLTLSTFQFLADPAFAAKASEIFRTLGIVEHYLWSRPGGLLMLDSAGTPYLLLVFSEEALRATREIAVLQDAPADFLAEFDSHGSVPYFWDSEGYYPSGCLSWQRYMHPATAIHGKDTYLYSVIKNPPGLELDPIVSYDDYLERLDQDLHATWGSRP</sequence>
<dbReference type="Gene3D" id="3.40.50.2300">
    <property type="match status" value="1"/>
</dbReference>
<dbReference type="GO" id="GO:0000160">
    <property type="term" value="P:phosphorelay signal transduction system"/>
    <property type="evidence" value="ECO:0007669"/>
    <property type="project" value="InterPro"/>
</dbReference>
<keyword evidence="4" id="KW-1185">Reference proteome</keyword>
<evidence type="ECO:0000256" key="1">
    <source>
        <dbReference type="PROSITE-ProRule" id="PRU00169"/>
    </source>
</evidence>
<dbReference type="Pfam" id="PF00072">
    <property type="entry name" value="Response_reg"/>
    <property type="match status" value="1"/>
</dbReference>
<name>A0A4P8IT38_9BURK</name>
<feature type="domain" description="Response regulatory" evidence="2">
    <location>
        <begin position="14"/>
        <end position="170"/>
    </location>
</feature>
<dbReference type="KEGG" id="tvl:FAZ95_18295"/>
<evidence type="ECO:0000313" key="4">
    <source>
        <dbReference type="Proteomes" id="UP000298656"/>
    </source>
</evidence>
<protein>
    <submittedName>
        <fullName evidence="3">Response regulator</fullName>
    </submittedName>
</protein>
<dbReference type="PROSITE" id="PS50110">
    <property type="entry name" value="RESPONSE_REGULATORY"/>
    <property type="match status" value="1"/>
</dbReference>
<dbReference type="InterPro" id="IPR001789">
    <property type="entry name" value="Sig_transdc_resp-reg_receiver"/>
</dbReference>
<dbReference type="Proteomes" id="UP000298656">
    <property type="component" value="Chromosome 1"/>
</dbReference>
<dbReference type="InterPro" id="IPR011006">
    <property type="entry name" value="CheY-like_superfamily"/>
</dbReference>
<feature type="modified residue" description="4-aspartylphosphate" evidence="1">
    <location>
        <position position="107"/>
    </location>
</feature>
<keyword evidence="1" id="KW-0597">Phosphoprotein</keyword>
<dbReference type="CDD" id="cd00156">
    <property type="entry name" value="REC"/>
    <property type="match status" value="1"/>
</dbReference>
<evidence type="ECO:0000259" key="2">
    <source>
        <dbReference type="PROSITE" id="PS50110"/>
    </source>
</evidence>
<organism evidence="3 4">
    <name type="scientific">Trinickia violacea</name>
    <dbReference type="NCBI Taxonomy" id="2571746"/>
    <lineage>
        <taxon>Bacteria</taxon>
        <taxon>Pseudomonadati</taxon>
        <taxon>Pseudomonadota</taxon>
        <taxon>Betaproteobacteria</taxon>
        <taxon>Burkholderiales</taxon>
        <taxon>Burkholderiaceae</taxon>
        <taxon>Trinickia</taxon>
    </lineage>
</organism>
<dbReference type="SUPFAM" id="SSF52172">
    <property type="entry name" value="CheY-like"/>
    <property type="match status" value="1"/>
</dbReference>
<dbReference type="EMBL" id="CP040077">
    <property type="protein sequence ID" value="QCP50925.1"/>
    <property type="molecule type" value="Genomic_DNA"/>
</dbReference>